<protein>
    <submittedName>
        <fullName evidence="2">FAD-binding monooxygenase moxY</fullName>
    </submittedName>
</protein>
<dbReference type="KEGG" id="ffu:CLAFUR5_00489"/>
<dbReference type="Pfam" id="PF13450">
    <property type="entry name" value="NAD_binding_8"/>
    <property type="match status" value="1"/>
</dbReference>
<evidence type="ECO:0000313" key="2">
    <source>
        <dbReference type="EMBL" id="UJO12150.1"/>
    </source>
</evidence>
<dbReference type="GeneID" id="71980367"/>
<sequence>MSAIPNLPQHIVEFNGHNADAAHEHILKANDSALHVEHTTPTADSKTNGHTNGSREQTPWLLHDAPIENQRPIKVIVVGAGYSGIYCGIRIPERLRNCELVIYDKNDGIGGTWYENHYPGAACDIPSHSYQFSFNPKVDWSALYAPSWEIRDYLQDTAKKYGADRFMKLRHEVTECTWDNARGKWIVMVKRPSGDIFKDESDVLISARGLLNHKQWPDIEGLKDFQGEVMHSADWNDDYDFTHKRIGVIGSGSSAIQIIPSLQKVPGAQLNCFMRSKTWISPPLGQNSMDKLGMGSQLQFKPEQIEHFKRDPEAWLSFRLLVEADANNIHASTLKNSEMSKAAMIAFDTGMKARLAKKPHYYDWLKPNFAPGCRRITPGPGFLEALVEDNVTFTRDRIAQIDRTGIITEDGTHHAIDVLVCATGFYASAAPPFPVTGLNGHTLQSHWSDRSHNYLSLTTDQFPNHFFMLGPNGAIAEGSLTMMIESTGSYILKCIRKLQRENVKSMTIKPALVRDFTRYCDAYFEGTVFKDDCNSWYRKNGQGVPGDKVTGLWPGSTLHCIEAMRSPRWEDYEYEYFEEENGAEGNRMGWLGNGWAVTQLGEPTREQLAWYLLPAFQERDVGVPVAPRPEENEMYQVRPWSY</sequence>
<comment type="similarity">
    <text evidence="1">Belongs to the FAD-binding monooxygenase family.</text>
</comment>
<name>A0A9Q8P3L2_PASFU</name>
<dbReference type="PANTHER" id="PTHR42877">
    <property type="entry name" value="L-ORNITHINE N(5)-MONOOXYGENASE-RELATED"/>
    <property type="match status" value="1"/>
</dbReference>
<dbReference type="OrthoDB" id="74360at2759"/>
<dbReference type="GO" id="GO:0004497">
    <property type="term" value="F:monooxygenase activity"/>
    <property type="evidence" value="ECO:0007669"/>
    <property type="project" value="UniProtKB-KW"/>
</dbReference>
<gene>
    <name evidence="2" type="ORF">CLAFUR5_00489</name>
</gene>
<proteinExistence type="inferred from homology"/>
<dbReference type="InterPro" id="IPR036188">
    <property type="entry name" value="FAD/NAD-bd_sf"/>
</dbReference>
<accession>A0A9Q8P3L2</accession>
<evidence type="ECO:0000256" key="1">
    <source>
        <dbReference type="ARBA" id="ARBA00010139"/>
    </source>
</evidence>
<reference evidence="2" key="1">
    <citation type="submission" date="2021-12" db="EMBL/GenBank/DDBJ databases">
        <authorList>
            <person name="Zaccaron A."/>
            <person name="Stergiopoulos I."/>
        </authorList>
    </citation>
    <scope>NUCLEOTIDE SEQUENCE</scope>
    <source>
        <strain evidence="2">Race5_Kim</strain>
    </source>
</reference>
<dbReference type="SUPFAM" id="SSF51905">
    <property type="entry name" value="FAD/NAD(P)-binding domain"/>
    <property type="match status" value="3"/>
</dbReference>
<evidence type="ECO:0000313" key="3">
    <source>
        <dbReference type="Proteomes" id="UP000756132"/>
    </source>
</evidence>
<dbReference type="Proteomes" id="UP000756132">
    <property type="component" value="Chromosome 1"/>
</dbReference>
<keyword evidence="3" id="KW-1185">Reference proteome</keyword>
<keyword evidence="2" id="KW-0503">Monooxygenase</keyword>
<dbReference type="OMA" id="RHMRFNT"/>
<dbReference type="InterPro" id="IPR051209">
    <property type="entry name" value="FAD-bind_Monooxygenase_sf"/>
</dbReference>
<reference evidence="2" key="2">
    <citation type="journal article" date="2022" name="Microb. Genom.">
        <title>A chromosome-scale genome assembly of the tomato pathogen Cladosporium fulvum reveals a compartmentalized genome architecture and the presence of a dispensable chromosome.</title>
        <authorList>
            <person name="Zaccaron A.Z."/>
            <person name="Chen L.H."/>
            <person name="Samaras A."/>
            <person name="Stergiopoulos I."/>
        </authorList>
    </citation>
    <scope>NUCLEOTIDE SEQUENCE</scope>
    <source>
        <strain evidence="2">Race5_Kim</strain>
    </source>
</reference>
<dbReference type="EMBL" id="CP090163">
    <property type="protein sequence ID" value="UJO12150.1"/>
    <property type="molecule type" value="Genomic_DNA"/>
</dbReference>
<dbReference type="Gene3D" id="3.50.50.60">
    <property type="entry name" value="FAD/NAD(P)-binding domain"/>
    <property type="match status" value="2"/>
</dbReference>
<dbReference type="RefSeq" id="XP_047756516.1">
    <property type="nucleotide sequence ID" value="XM_047899637.1"/>
</dbReference>
<organism evidence="2 3">
    <name type="scientific">Passalora fulva</name>
    <name type="common">Tomato leaf mold</name>
    <name type="synonym">Cladosporium fulvum</name>
    <dbReference type="NCBI Taxonomy" id="5499"/>
    <lineage>
        <taxon>Eukaryota</taxon>
        <taxon>Fungi</taxon>
        <taxon>Dikarya</taxon>
        <taxon>Ascomycota</taxon>
        <taxon>Pezizomycotina</taxon>
        <taxon>Dothideomycetes</taxon>
        <taxon>Dothideomycetidae</taxon>
        <taxon>Mycosphaerellales</taxon>
        <taxon>Mycosphaerellaceae</taxon>
        <taxon>Fulvia</taxon>
    </lineage>
</organism>
<dbReference type="AlphaFoldDB" id="A0A9Q8P3L2"/>
<dbReference type="PANTHER" id="PTHR42877:SF7">
    <property type="entry name" value="FLAVIN-BINDING MONOOXYGENASE-RELATED"/>
    <property type="match status" value="1"/>
</dbReference>
<keyword evidence="2" id="KW-0560">Oxidoreductase</keyword>